<accession>A0A0F9Y3D9</accession>
<evidence type="ECO:0008006" key="3">
    <source>
        <dbReference type="Google" id="ProtNLM"/>
    </source>
</evidence>
<evidence type="ECO:0000256" key="1">
    <source>
        <dbReference type="SAM" id="Phobius"/>
    </source>
</evidence>
<name>A0A0F9Y3D9_9ZZZZ</name>
<feature type="transmembrane region" description="Helical" evidence="1">
    <location>
        <begin position="113"/>
        <end position="139"/>
    </location>
</feature>
<feature type="transmembrane region" description="Helical" evidence="1">
    <location>
        <begin position="160"/>
        <end position="182"/>
    </location>
</feature>
<comment type="caution">
    <text evidence="2">The sequence shown here is derived from an EMBL/GenBank/DDBJ whole genome shotgun (WGS) entry which is preliminary data.</text>
</comment>
<feature type="transmembrane region" description="Helical" evidence="1">
    <location>
        <begin position="70"/>
        <end position="93"/>
    </location>
</feature>
<keyword evidence="1" id="KW-0812">Transmembrane</keyword>
<feature type="transmembrane region" description="Helical" evidence="1">
    <location>
        <begin position="6"/>
        <end position="29"/>
    </location>
</feature>
<dbReference type="EMBL" id="LAZR01000048">
    <property type="protein sequence ID" value="KKN99223.1"/>
    <property type="molecule type" value="Genomic_DNA"/>
</dbReference>
<keyword evidence="1" id="KW-0472">Membrane</keyword>
<organism evidence="2">
    <name type="scientific">marine sediment metagenome</name>
    <dbReference type="NCBI Taxonomy" id="412755"/>
    <lineage>
        <taxon>unclassified sequences</taxon>
        <taxon>metagenomes</taxon>
        <taxon>ecological metagenomes</taxon>
    </lineage>
</organism>
<evidence type="ECO:0000313" key="2">
    <source>
        <dbReference type="EMBL" id="KKN99223.1"/>
    </source>
</evidence>
<gene>
    <name evidence="2" type="ORF">LCGC14_0140160</name>
</gene>
<dbReference type="GO" id="GO:0016020">
    <property type="term" value="C:membrane"/>
    <property type="evidence" value="ECO:0007669"/>
    <property type="project" value="InterPro"/>
</dbReference>
<dbReference type="Pfam" id="PF02325">
    <property type="entry name" value="CCB3_YggT"/>
    <property type="match status" value="2"/>
</dbReference>
<proteinExistence type="predicted"/>
<dbReference type="AlphaFoldDB" id="A0A0F9Y3D9"/>
<protein>
    <recommendedName>
        <fullName evidence="3">YggT family protein</fullName>
    </recommendedName>
</protein>
<dbReference type="PANTHER" id="PTHR33219">
    <property type="entry name" value="YLMG HOMOLOG PROTEIN 2, CHLOROPLASTIC"/>
    <property type="match status" value="1"/>
</dbReference>
<dbReference type="PANTHER" id="PTHR33219:SF14">
    <property type="entry name" value="PROTEIN COFACTOR ASSEMBLY OF COMPLEX C SUBUNIT B CCB3, CHLOROPLASTIC-RELATED"/>
    <property type="match status" value="1"/>
</dbReference>
<sequence length="192" mass="20844">MNSLGSIGTLLITTLGSLYLLAILLRFLLQLSRADFYNPITQMIVRATDPGVQIFRKFIPGFRGIDFSSLVFAILVQCAMISALILLAGISLPGPGLILTWALVGLLSFVLNIYFWGLLISIVASFIAPFSAHPALVLVRQLVEPIMAPFRRLLPAMGGLDLSPIFVFLSLQIIRIVLIAPVNANPVFVPGL</sequence>
<keyword evidence="1" id="KW-1133">Transmembrane helix</keyword>
<dbReference type="InterPro" id="IPR003425">
    <property type="entry name" value="CCB3/YggT"/>
</dbReference>
<reference evidence="2" key="1">
    <citation type="journal article" date="2015" name="Nature">
        <title>Complex archaea that bridge the gap between prokaryotes and eukaryotes.</title>
        <authorList>
            <person name="Spang A."/>
            <person name="Saw J.H."/>
            <person name="Jorgensen S.L."/>
            <person name="Zaremba-Niedzwiedzka K."/>
            <person name="Martijn J."/>
            <person name="Lind A.E."/>
            <person name="van Eijk R."/>
            <person name="Schleper C."/>
            <person name="Guy L."/>
            <person name="Ettema T.J."/>
        </authorList>
    </citation>
    <scope>NUCLEOTIDE SEQUENCE</scope>
</reference>